<dbReference type="SUPFAM" id="SSF103473">
    <property type="entry name" value="MFS general substrate transporter"/>
    <property type="match status" value="1"/>
</dbReference>
<evidence type="ECO:0000256" key="3">
    <source>
        <dbReference type="ARBA" id="ARBA00022475"/>
    </source>
</evidence>
<name>E8U737_DEIML</name>
<evidence type="ECO:0000313" key="10">
    <source>
        <dbReference type="Proteomes" id="UP000008635"/>
    </source>
</evidence>
<dbReference type="Pfam" id="PF05977">
    <property type="entry name" value="MFS_3"/>
    <property type="match status" value="1"/>
</dbReference>
<accession>E8U737</accession>
<evidence type="ECO:0000256" key="2">
    <source>
        <dbReference type="ARBA" id="ARBA00022448"/>
    </source>
</evidence>
<feature type="domain" description="Major facilitator superfamily (MFS) profile" evidence="8">
    <location>
        <begin position="15"/>
        <end position="399"/>
    </location>
</feature>
<dbReference type="GO" id="GO:0005886">
    <property type="term" value="C:plasma membrane"/>
    <property type="evidence" value="ECO:0007669"/>
    <property type="project" value="UniProtKB-SubCell"/>
</dbReference>
<evidence type="ECO:0000256" key="5">
    <source>
        <dbReference type="ARBA" id="ARBA00022989"/>
    </source>
</evidence>
<feature type="transmembrane region" description="Helical" evidence="7">
    <location>
        <begin position="281"/>
        <end position="302"/>
    </location>
</feature>
<keyword evidence="5 7" id="KW-1133">Transmembrane helix</keyword>
<dbReference type="OrthoDB" id="9775268at2"/>
<keyword evidence="4 7" id="KW-0812">Transmembrane</keyword>
<reference evidence="10" key="2">
    <citation type="submission" date="2011-01" db="EMBL/GenBank/DDBJ databases">
        <title>The complete genome of Deinococcus maricopensis DSM 21211.</title>
        <authorList>
            <consortium name="US DOE Joint Genome Institute (JGI-PGF)"/>
            <person name="Lucas S."/>
            <person name="Copeland A."/>
            <person name="Lapidus A."/>
            <person name="Goodwin L."/>
            <person name="Pitluck S."/>
            <person name="Kyrpides N."/>
            <person name="Mavromatis K."/>
            <person name="Pagani I."/>
            <person name="Ivanova N."/>
            <person name="Ovchinnikova G."/>
            <person name="Zeytun A."/>
            <person name="Detter J.C."/>
            <person name="Han C."/>
            <person name="Land M."/>
            <person name="Hauser L."/>
            <person name="Markowitz V."/>
            <person name="Cheng J.-F."/>
            <person name="Hugenholtz P."/>
            <person name="Woyke T."/>
            <person name="Wu D."/>
            <person name="Pukall R."/>
            <person name="Gehrich-Schroeter G."/>
            <person name="Brambilla E."/>
            <person name="Klenk H.-P."/>
            <person name="Eisen J.A."/>
        </authorList>
    </citation>
    <scope>NUCLEOTIDE SEQUENCE [LARGE SCALE GENOMIC DNA]</scope>
    <source>
        <strain evidence="10">DSM 21211 / LMG 22137 / NRRL B-23946 / LB-34</strain>
    </source>
</reference>
<keyword evidence="2" id="KW-0813">Transport</keyword>
<dbReference type="STRING" id="709986.Deima_1225"/>
<dbReference type="PROSITE" id="PS50850">
    <property type="entry name" value="MFS"/>
    <property type="match status" value="1"/>
</dbReference>
<organism evidence="9 10">
    <name type="scientific">Deinococcus maricopensis (strain DSM 21211 / LMG 22137 / NRRL B-23946 / LB-34)</name>
    <dbReference type="NCBI Taxonomy" id="709986"/>
    <lineage>
        <taxon>Bacteria</taxon>
        <taxon>Thermotogati</taxon>
        <taxon>Deinococcota</taxon>
        <taxon>Deinococci</taxon>
        <taxon>Deinococcales</taxon>
        <taxon>Deinococcaceae</taxon>
        <taxon>Deinococcus</taxon>
    </lineage>
</organism>
<dbReference type="KEGG" id="dmr:Deima_1225"/>
<comment type="subcellular location">
    <subcellularLocation>
        <location evidence="1">Cell membrane</location>
        <topology evidence="1">Multi-pass membrane protein</topology>
    </subcellularLocation>
</comment>
<dbReference type="PANTHER" id="PTHR23513:SF9">
    <property type="entry name" value="ENTEROBACTIN EXPORTER ENTS"/>
    <property type="match status" value="1"/>
</dbReference>
<keyword evidence="6 7" id="KW-0472">Membrane</keyword>
<feature type="transmembrane region" description="Helical" evidence="7">
    <location>
        <begin position="308"/>
        <end position="328"/>
    </location>
</feature>
<dbReference type="RefSeq" id="WP_013556381.1">
    <property type="nucleotide sequence ID" value="NC_014958.1"/>
</dbReference>
<feature type="transmembrane region" description="Helical" evidence="7">
    <location>
        <begin position="377"/>
        <end position="395"/>
    </location>
</feature>
<keyword evidence="10" id="KW-1185">Reference proteome</keyword>
<proteinExistence type="predicted"/>
<gene>
    <name evidence="9" type="ordered locus">Deima_1225</name>
</gene>
<dbReference type="InterPro" id="IPR010290">
    <property type="entry name" value="TM_effector"/>
</dbReference>
<feature type="transmembrane region" description="Helical" evidence="7">
    <location>
        <begin position="172"/>
        <end position="191"/>
    </location>
</feature>
<dbReference type="Gene3D" id="1.20.1250.20">
    <property type="entry name" value="MFS general substrate transporter like domains"/>
    <property type="match status" value="1"/>
</dbReference>
<sequence length="409" mass="42314" precursor="true">MTVRADPYAALRFPEFRALLASGVASSFASRALAVVIGYQIYQLTKSPLALGWLGLVEAAPALGLALIGGHVADRRDRRRILLITRVIMLVTALMMAFVGGTSLAALYTLVFITGLARGFGDPASSAFETQVVPMGAFVNAGSWLGSAGQAAAMVGPAVGGFAFDLMGARGAYLMIAVLHAVSLVTLALIAPKPLPVMPGDPEPIGQSIRTGVQFVARDRVLVGSMALDLFAVLFGGAVALLPVFAHDILKVGATGLGFLVAAPSVGALLAMLWATRHPPLARAGLSLLLNIAGFGVSIIVFALSRSLWLSLVALALSGAFDGVSMVIRRAIVRLRTPDHLRGRVAAVSLLFIGSSNEIGAFESGVAANLLGTARSVWAGGIVTLLVVAATAGLVPELRHLSLIEPQDD</sequence>
<dbReference type="AlphaFoldDB" id="E8U737"/>
<evidence type="ECO:0000256" key="7">
    <source>
        <dbReference type="SAM" id="Phobius"/>
    </source>
</evidence>
<dbReference type="EMBL" id="CP002454">
    <property type="protein sequence ID" value="ADV66876.1"/>
    <property type="molecule type" value="Genomic_DNA"/>
</dbReference>
<evidence type="ECO:0000256" key="6">
    <source>
        <dbReference type="ARBA" id="ARBA00023136"/>
    </source>
</evidence>
<dbReference type="InterPro" id="IPR020846">
    <property type="entry name" value="MFS_dom"/>
</dbReference>
<feature type="transmembrane region" description="Helical" evidence="7">
    <location>
        <begin position="81"/>
        <end position="113"/>
    </location>
</feature>
<dbReference type="InterPro" id="IPR036259">
    <property type="entry name" value="MFS_trans_sf"/>
</dbReference>
<dbReference type="PANTHER" id="PTHR23513">
    <property type="entry name" value="INTEGRAL MEMBRANE EFFLUX PROTEIN-RELATED"/>
    <property type="match status" value="1"/>
</dbReference>
<evidence type="ECO:0000256" key="1">
    <source>
        <dbReference type="ARBA" id="ARBA00004651"/>
    </source>
</evidence>
<protein>
    <submittedName>
        <fullName evidence="9">Major facilitator superfamily MFS_1</fullName>
    </submittedName>
</protein>
<dbReference type="GO" id="GO:0022857">
    <property type="term" value="F:transmembrane transporter activity"/>
    <property type="evidence" value="ECO:0007669"/>
    <property type="project" value="InterPro"/>
</dbReference>
<evidence type="ECO:0000259" key="8">
    <source>
        <dbReference type="PROSITE" id="PS50850"/>
    </source>
</evidence>
<keyword evidence="3" id="KW-1003">Cell membrane</keyword>
<feature type="transmembrane region" description="Helical" evidence="7">
    <location>
        <begin position="227"/>
        <end position="246"/>
    </location>
</feature>
<dbReference type="HOGENOM" id="CLU_034180_11_0_0"/>
<dbReference type="CDD" id="cd06173">
    <property type="entry name" value="MFS_MefA_like"/>
    <property type="match status" value="1"/>
</dbReference>
<dbReference type="eggNOG" id="COG2814">
    <property type="taxonomic scope" value="Bacteria"/>
</dbReference>
<evidence type="ECO:0000256" key="4">
    <source>
        <dbReference type="ARBA" id="ARBA00022692"/>
    </source>
</evidence>
<dbReference type="Proteomes" id="UP000008635">
    <property type="component" value="Chromosome"/>
</dbReference>
<evidence type="ECO:0000313" key="9">
    <source>
        <dbReference type="EMBL" id="ADV66876.1"/>
    </source>
</evidence>
<feature type="transmembrane region" description="Helical" evidence="7">
    <location>
        <begin position="252"/>
        <end position="274"/>
    </location>
</feature>
<reference evidence="9 10" key="1">
    <citation type="journal article" date="2011" name="Stand. Genomic Sci.">
        <title>Complete genome sequence of Deinococcus maricopensis type strain (LB-34).</title>
        <authorList>
            <person name="Pukall R."/>
            <person name="Zeytun A."/>
            <person name="Lucas S."/>
            <person name="Lapidus A."/>
            <person name="Hammon N."/>
            <person name="Deshpande S."/>
            <person name="Nolan M."/>
            <person name="Cheng J.F."/>
            <person name="Pitluck S."/>
            <person name="Liolios K."/>
            <person name="Pagani I."/>
            <person name="Mikhailova N."/>
            <person name="Ivanova N."/>
            <person name="Mavromatis K."/>
            <person name="Pati A."/>
            <person name="Tapia R."/>
            <person name="Han C."/>
            <person name="Goodwin L."/>
            <person name="Chen A."/>
            <person name="Palaniappan K."/>
            <person name="Land M."/>
            <person name="Hauser L."/>
            <person name="Chang Y.J."/>
            <person name="Jeffries C.D."/>
            <person name="Brambilla E.M."/>
            <person name="Rohde M."/>
            <person name="Goker M."/>
            <person name="Detter J.C."/>
            <person name="Woyke T."/>
            <person name="Bristow J."/>
            <person name="Eisen J.A."/>
            <person name="Markowitz V."/>
            <person name="Hugenholtz P."/>
            <person name="Kyrpides N.C."/>
            <person name="Klenk H.P."/>
        </authorList>
    </citation>
    <scope>NUCLEOTIDE SEQUENCE [LARGE SCALE GENOMIC DNA]</scope>
    <source>
        <strain evidence="10">DSM 21211 / LMG 22137 / NRRL B-23946 / LB-34</strain>
    </source>
</reference>
<feature type="transmembrane region" description="Helical" evidence="7">
    <location>
        <begin position="50"/>
        <end position="69"/>
    </location>
</feature>